<proteinExistence type="predicted"/>
<evidence type="ECO:0000256" key="2">
    <source>
        <dbReference type="ARBA" id="ARBA00022827"/>
    </source>
</evidence>
<dbReference type="PRINTS" id="PR00420">
    <property type="entry name" value="RNGMNOXGNASE"/>
</dbReference>
<dbReference type="PANTHER" id="PTHR46720:SF3">
    <property type="entry name" value="FAD-BINDING DOMAIN-CONTAINING PROTEIN-RELATED"/>
    <property type="match status" value="1"/>
</dbReference>
<keyword evidence="2" id="KW-0274">FAD</keyword>
<evidence type="ECO:0000256" key="3">
    <source>
        <dbReference type="ARBA" id="ARBA00023002"/>
    </source>
</evidence>
<protein>
    <submittedName>
        <fullName evidence="5">Salicylate 1-monooxygenase-like protein</fullName>
    </submittedName>
</protein>
<dbReference type="Gene3D" id="3.50.50.60">
    <property type="entry name" value="FAD/NAD(P)-binding domain"/>
    <property type="match status" value="1"/>
</dbReference>
<keyword evidence="1" id="KW-0285">Flavoprotein</keyword>
<evidence type="ECO:0000313" key="5">
    <source>
        <dbReference type="EMBL" id="GJE95398.1"/>
    </source>
</evidence>
<dbReference type="InterPro" id="IPR002938">
    <property type="entry name" value="FAD-bd"/>
</dbReference>
<dbReference type="OrthoDB" id="417877at2759"/>
<feature type="domain" description="FAD-binding" evidence="4">
    <location>
        <begin position="300"/>
        <end position="333"/>
    </location>
</feature>
<comment type="caution">
    <text evidence="5">The sequence shown here is derived from an EMBL/GenBank/DDBJ whole genome shotgun (WGS) entry which is preliminary data.</text>
</comment>
<name>A0A9P3LHV4_9APHY</name>
<dbReference type="SUPFAM" id="SSF51905">
    <property type="entry name" value="FAD/NAD(P)-binding domain"/>
    <property type="match status" value="1"/>
</dbReference>
<dbReference type="SUPFAM" id="SSF54373">
    <property type="entry name" value="FAD-linked reductases, C-terminal domain"/>
    <property type="match status" value="1"/>
</dbReference>
<dbReference type="GO" id="GO:0071949">
    <property type="term" value="F:FAD binding"/>
    <property type="evidence" value="ECO:0007669"/>
    <property type="project" value="InterPro"/>
</dbReference>
<sequence>MSARISVAIVGGGIAGLSFAIALAKSGAPVDVDLYESTREFSEVGAGIAFQPRVWEAMRMLCLEDELRPKSSAGIPAYYSKGDEEPFVMFGRSGGTVDSYHRAEFLAALVHHLPANYRTHFSKRLVSYTDAPPARLELRFTDGTTATCDLLVGADGVKSAVRAAMYEGLAAGAEDAGQAEHFRQCIPAKWTGQYVYRGMVPREQLERACPNHPALKGPIFFMGKDKFLICYPVSSGTMINVGGIVTNNAACGSLHPEPWVVPVTQDEFRAQYTGWCSYVQHVINGIKSPSRWATNSVPDLPTFTAGRVAIIGDAAHAMTPHLGSGAAQGVEDGLIGGAPCVP</sequence>
<feature type="domain" description="FAD-binding" evidence="4">
    <location>
        <begin position="5"/>
        <end position="165"/>
    </location>
</feature>
<evidence type="ECO:0000313" key="6">
    <source>
        <dbReference type="Proteomes" id="UP000703269"/>
    </source>
</evidence>
<gene>
    <name evidence="5" type="ORF">PsYK624_115820</name>
</gene>
<dbReference type="Pfam" id="PF01494">
    <property type="entry name" value="FAD_binding_3"/>
    <property type="match status" value="2"/>
</dbReference>
<dbReference type="Proteomes" id="UP000703269">
    <property type="component" value="Unassembled WGS sequence"/>
</dbReference>
<dbReference type="GO" id="GO:0016491">
    <property type="term" value="F:oxidoreductase activity"/>
    <property type="evidence" value="ECO:0007669"/>
    <property type="project" value="UniProtKB-KW"/>
</dbReference>
<dbReference type="InterPro" id="IPR051104">
    <property type="entry name" value="FAD_monoxygenase"/>
</dbReference>
<dbReference type="AlphaFoldDB" id="A0A9P3LHV4"/>
<keyword evidence="3" id="KW-0560">Oxidoreductase</keyword>
<dbReference type="EMBL" id="BPQB01000048">
    <property type="protein sequence ID" value="GJE95398.1"/>
    <property type="molecule type" value="Genomic_DNA"/>
</dbReference>
<evidence type="ECO:0000259" key="4">
    <source>
        <dbReference type="Pfam" id="PF01494"/>
    </source>
</evidence>
<dbReference type="InterPro" id="IPR036188">
    <property type="entry name" value="FAD/NAD-bd_sf"/>
</dbReference>
<accession>A0A9P3LHV4</accession>
<keyword evidence="6" id="KW-1185">Reference proteome</keyword>
<dbReference type="GO" id="GO:0044550">
    <property type="term" value="P:secondary metabolite biosynthetic process"/>
    <property type="evidence" value="ECO:0007669"/>
    <property type="project" value="TreeGrafter"/>
</dbReference>
<reference evidence="5 6" key="1">
    <citation type="submission" date="2021-08" db="EMBL/GenBank/DDBJ databases">
        <title>Draft Genome Sequence of Phanerochaete sordida strain YK-624.</title>
        <authorList>
            <person name="Mori T."/>
            <person name="Dohra H."/>
            <person name="Suzuki T."/>
            <person name="Kawagishi H."/>
            <person name="Hirai H."/>
        </authorList>
    </citation>
    <scope>NUCLEOTIDE SEQUENCE [LARGE SCALE GENOMIC DNA]</scope>
    <source>
        <strain evidence="5 6">YK-624</strain>
    </source>
</reference>
<dbReference type="PANTHER" id="PTHR46720">
    <property type="entry name" value="HYDROXYLASE, PUTATIVE (AFU_ORTHOLOGUE AFUA_3G01460)-RELATED"/>
    <property type="match status" value="1"/>
</dbReference>
<organism evidence="5 6">
    <name type="scientific">Phanerochaete sordida</name>
    <dbReference type="NCBI Taxonomy" id="48140"/>
    <lineage>
        <taxon>Eukaryota</taxon>
        <taxon>Fungi</taxon>
        <taxon>Dikarya</taxon>
        <taxon>Basidiomycota</taxon>
        <taxon>Agaricomycotina</taxon>
        <taxon>Agaricomycetes</taxon>
        <taxon>Polyporales</taxon>
        <taxon>Phanerochaetaceae</taxon>
        <taxon>Phanerochaete</taxon>
    </lineage>
</organism>
<evidence type="ECO:0000256" key="1">
    <source>
        <dbReference type="ARBA" id="ARBA00022630"/>
    </source>
</evidence>